<proteinExistence type="predicted"/>
<keyword evidence="2" id="KW-1185">Reference proteome</keyword>
<organism evidence="1 2">
    <name type="scientific">Cetraspora pellucida</name>
    <dbReference type="NCBI Taxonomy" id="1433469"/>
    <lineage>
        <taxon>Eukaryota</taxon>
        <taxon>Fungi</taxon>
        <taxon>Fungi incertae sedis</taxon>
        <taxon>Mucoromycota</taxon>
        <taxon>Glomeromycotina</taxon>
        <taxon>Glomeromycetes</taxon>
        <taxon>Diversisporales</taxon>
        <taxon>Gigasporaceae</taxon>
        <taxon>Cetraspora</taxon>
    </lineage>
</organism>
<comment type="caution">
    <text evidence="1">The sequence shown here is derived from an EMBL/GenBank/DDBJ whole genome shotgun (WGS) entry which is preliminary data.</text>
</comment>
<reference evidence="1" key="1">
    <citation type="submission" date="2021-06" db="EMBL/GenBank/DDBJ databases">
        <authorList>
            <person name="Kallberg Y."/>
            <person name="Tangrot J."/>
            <person name="Rosling A."/>
        </authorList>
    </citation>
    <scope>NUCLEOTIDE SEQUENCE</scope>
    <source>
        <strain evidence="1">28 12/20/2015</strain>
    </source>
</reference>
<evidence type="ECO:0000313" key="1">
    <source>
        <dbReference type="EMBL" id="CAG8659165.1"/>
    </source>
</evidence>
<feature type="non-terminal residue" evidence="1">
    <location>
        <position position="1"/>
    </location>
</feature>
<dbReference type="Proteomes" id="UP000789366">
    <property type="component" value="Unassembled WGS sequence"/>
</dbReference>
<accession>A0ACA9NJB1</accession>
<gene>
    <name evidence="1" type="ORF">SPELUC_LOCUS9205</name>
</gene>
<protein>
    <submittedName>
        <fullName evidence="1">3195_t:CDS:1</fullName>
    </submittedName>
</protein>
<sequence length="160" mass="18381">KLMQNNKNNLLEVILFGLDLQCLESCQKNEYYKKNFLYLRSEAQQNSHLKEFALDLDSYSRTLFEKYNFTDTTLDCLELNISNKLVKIKFTESNNKLVSLTHLDASIYACNKGLISRDSYRYLAAIQPSLESGFSTTYSTMKKSEDTLNINKTQLGNSAV</sequence>
<evidence type="ECO:0000313" key="2">
    <source>
        <dbReference type="Proteomes" id="UP000789366"/>
    </source>
</evidence>
<dbReference type="EMBL" id="CAJVPW010015121">
    <property type="protein sequence ID" value="CAG8659165.1"/>
    <property type="molecule type" value="Genomic_DNA"/>
</dbReference>
<name>A0ACA9NJB1_9GLOM</name>